<proteinExistence type="predicted"/>
<dbReference type="AlphaFoldDB" id="A0AAN4ZHX5"/>
<gene>
    <name evidence="2" type="ORF">PMAYCL1PPCAC_08908</name>
</gene>
<reference evidence="3" key="1">
    <citation type="submission" date="2022-10" db="EMBL/GenBank/DDBJ databases">
        <title>Genome assembly of Pristionchus species.</title>
        <authorList>
            <person name="Yoshida K."/>
            <person name="Sommer R.J."/>
        </authorList>
    </citation>
    <scope>NUCLEOTIDE SEQUENCE [LARGE SCALE GENOMIC DNA]</scope>
    <source>
        <strain evidence="3">RS5460</strain>
    </source>
</reference>
<sequence>MPSTILLLLALPLASSLECLHNSTVTNAIYNHGMLVRAYTSNYNLGVLECSEKLTRCVVFKAMDISFFQSLDVAQDQSIFVNLIKGNNGKVAGRACMSEADTTKIAGPTGGRLSELAQGHGLLLHDGRVHGKCFSSSFAAPIDWTSDVLDTLSCLRLSVHLFTGCKVTHFRISMSSRCFASQQREEHHITERPHKL</sequence>
<evidence type="ECO:0000313" key="3">
    <source>
        <dbReference type="Proteomes" id="UP001328107"/>
    </source>
</evidence>
<evidence type="ECO:0000313" key="2">
    <source>
        <dbReference type="EMBL" id="GMR38713.1"/>
    </source>
</evidence>
<organism evidence="2 3">
    <name type="scientific">Pristionchus mayeri</name>
    <dbReference type="NCBI Taxonomy" id="1317129"/>
    <lineage>
        <taxon>Eukaryota</taxon>
        <taxon>Metazoa</taxon>
        <taxon>Ecdysozoa</taxon>
        <taxon>Nematoda</taxon>
        <taxon>Chromadorea</taxon>
        <taxon>Rhabditida</taxon>
        <taxon>Rhabditina</taxon>
        <taxon>Diplogasteromorpha</taxon>
        <taxon>Diplogasteroidea</taxon>
        <taxon>Neodiplogasteridae</taxon>
        <taxon>Pristionchus</taxon>
    </lineage>
</organism>
<evidence type="ECO:0000256" key="1">
    <source>
        <dbReference type="SAM" id="SignalP"/>
    </source>
</evidence>
<keyword evidence="1" id="KW-0732">Signal</keyword>
<comment type="caution">
    <text evidence="2">The sequence shown here is derived from an EMBL/GenBank/DDBJ whole genome shotgun (WGS) entry which is preliminary data.</text>
</comment>
<accession>A0AAN4ZHX5</accession>
<name>A0AAN4ZHX5_9BILA</name>
<feature type="signal peptide" evidence="1">
    <location>
        <begin position="1"/>
        <end position="16"/>
    </location>
</feature>
<dbReference type="Proteomes" id="UP001328107">
    <property type="component" value="Unassembled WGS sequence"/>
</dbReference>
<keyword evidence="3" id="KW-1185">Reference proteome</keyword>
<dbReference type="EMBL" id="BTRK01000002">
    <property type="protein sequence ID" value="GMR38713.1"/>
    <property type="molecule type" value="Genomic_DNA"/>
</dbReference>
<protein>
    <submittedName>
        <fullName evidence="2">Uncharacterized protein</fullName>
    </submittedName>
</protein>
<feature type="chain" id="PRO_5042913126" evidence="1">
    <location>
        <begin position="17"/>
        <end position="196"/>
    </location>
</feature>